<reference evidence="6" key="1">
    <citation type="submission" date="2025-08" db="UniProtKB">
        <authorList>
            <consortium name="RefSeq"/>
        </authorList>
    </citation>
    <scope>IDENTIFICATION</scope>
    <source>
        <tissue evidence="6">Whole sample</tissue>
    </source>
</reference>
<dbReference type="AlphaFoldDB" id="A0A8B8C1T6"/>
<dbReference type="RefSeq" id="XP_022309054.1">
    <property type="nucleotide sequence ID" value="XM_022453346.1"/>
</dbReference>
<dbReference type="PANTHER" id="PTHR24043">
    <property type="entry name" value="SCAVENGER RECEPTOR CLASS F"/>
    <property type="match status" value="1"/>
</dbReference>
<dbReference type="KEGG" id="cvn:111114844"/>
<dbReference type="Gene3D" id="2.170.300.10">
    <property type="entry name" value="Tie2 ligand-binding domain superfamily"/>
    <property type="match status" value="1"/>
</dbReference>
<evidence type="ECO:0000256" key="3">
    <source>
        <dbReference type="SAM" id="SignalP"/>
    </source>
</evidence>
<feature type="domain" description="EGF-like" evidence="4">
    <location>
        <begin position="37"/>
        <end position="71"/>
    </location>
</feature>
<dbReference type="SMART" id="SM00181">
    <property type="entry name" value="EGF"/>
    <property type="match status" value="4"/>
</dbReference>
<dbReference type="GeneID" id="111114844"/>
<dbReference type="InterPro" id="IPR000742">
    <property type="entry name" value="EGF"/>
</dbReference>
<evidence type="ECO:0000256" key="1">
    <source>
        <dbReference type="ARBA" id="ARBA00022536"/>
    </source>
</evidence>
<dbReference type="Proteomes" id="UP000694844">
    <property type="component" value="Chromosome 9"/>
</dbReference>
<proteinExistence type="predicted"/>
<feature type="transmembrane region" description="Helical" evidence="2">
    <location>
        <begin position="238"/>
        <end position="258"/>
    </location>
</feature>
<evidence type="ECO:0000313" key="5">
    <source>
        <dbReference type="Proteomes" id="UP000694844"/>
    </source>
</evidence>
<gene>
    <name evidence="6" type="primary">LOC111114844</name>
</gene>
<keyword evidence="1" id="KW-0245">EGF-like domain</keyword>
<accession>A0A8B8C1T6</accession>
<feature type="domain" description="EGF-like" evidence="4">
    <location>
        <begin position="128"/>
        <end position="162"/>
    </location>
</feature>
<feature type="chain" id="PRO_5034397497" evidence="3">
    <location>
        <begin position="28"/>
        <end position="259"/>
    </location>
</feature>
<dbReference type="PANTHER" id="PTHR24043:SF8">
    <property type="entry name" value="EGF-LIKE DOMAIN-CONTAINING PROTEIN"/>
    <property type="match status" value="1"/>
</dbReference>
<dbReference type="InterPro" id="IPR042635">
    <property type="entry name" value="MEGF10/SREC1/2-like"/>
</dbReference>
<evidence type="ECO:0000259" key="4">
    <source>
        <dbReference type="SMART" id="SM00181"/>
    </source>
</evidence>
<feature type="signal peptide" evidence="3">
    <location>
        <begin position="1"/>
        <end position="27"/>
    </location>
</feature>
<feature type="domain" description="EGF-like" evidence="4">
    <location>
        <begin position="173"/>
        <end position="208"/>
    </location>
</feature>
<keyword evidence="5" id="KW-1185">Reference proteome</keyword>
<dbReference type="GO" id="GO:0005044">
    <property type="term" value="F:scavenger receptor activity"/>
    <property type="evidence" value="ECO:0007669"/>
    <property type="project" value="InterPro"/>
</dbReference>
<sequence>MDAMDGILNTLFCCTLLCLTHVHVANGCSISGYYGDNCSLPCPQNCRDGLCDSQDGACRSCTAGYTGPRCEEACKDNTYGEGCVRACGNCKNREPCDHVNGSCPNGCAPGYQGVTCDTGCLITEYGMNCPVLCSNNCIGMCSHVTGHCEAGCEAGWRGPTCDTKCDGGRYGRNCSEICGGCHGNEQCNHIDGTCPNGCNRGYSGDRCTQSKDFNLFKNSLALGHPSVDQSSRHDPESIAVYCLAALLFTSIVLILVMVV</sequence>
<keyword evidence="2" id="KW-0812">Transmembrane</keyword>
<organism evidence="5 6">
    <name type="scientific">Crassostrea virginica</name>
    <name type="common">Eastern oyster</name>
    <dbReference type="NCBI Taxonomy" id="6565"/>
    <lineage>
        <taxon>Eukaryota</taxon>
        <taxon>Metazoa</taxon>
        <taxon>Spiralia</taxon>
        <taxon>Lophotrochozoa</taxon>
        <taxon>Mollusca</taxon>
        <taxon>Bivalvia</taxon>
        <taxon>Autobranchia</taxon>
        <taxon>Pteriomorphia</taxon>
        <taxon>Ostreida</taxon>
        <taxon>Ostreoidea</taxon>
        <taxon>Ostreidae</taxon>
        <taxon>Crassostrea</taxon>
    </lineage>
</organism>
<dbReference type="OrthoDB" id="10252017at2759"/>
<evidence type="ECO:0000313" key="6">
    <source>
        <dbReference type="RefSeq" id="XP_022309054.1"/>
    </source>
</evidence>
<feature type="domain" description="EGF-like" evidence="4">
    <location>
        <begin position="82"/>
        <end position="117"/>
    </location>
</feature>
<keyword evidence="2" id="KW-0472">Membrane</keyword>
<keyword evidence="2" id="KW-1133">Transmembrane helix</keyword>
<evidence type="ECO:0000256" key="2">
    <source>
        <dbReference type="SAM" id="Phobius"/>
    </source>
</evidence>
<name>A0A8B8C1T6_CRAVI</name>
<keyword evidence="3" id="KW-0732">Signal</keyword>
<protein>
    <submittedName>
        <fullName evidence="6">Multiple epidermal growth factor-like domains protein 11 isoform X1</fullName>
    </submittedName>
</protein>